<dbReference type="Pfam" id="PF05699">
    <property type="entry name" value="Dimer_Tnp_hAT"/>
    <property type="match status" value="1"/>
</dbReference>
<sequence length="731" mass="83904">MQPCRRWSRPMGSPTSTFSTTPEASVKRAPKLYQKAQQCEFWVVAPPDQLIQFDSAKSKSFVATRLLVAYWALAVAPLQTYGTATMLPAVVLQDCIATILLICCNPQFPILKYAFSFKLSSFNSAAVQSVLQFLTSFLLHLFSYTILGNMKTINHSFFKRNVDNEEIHDKNEEIKRRKASTSEPQPQEHENQQENDRNEATQSNPNEVVQADLKQLERDPAKRKQMWEYSVNLREEVGRAYMSLGPFQIRLKKYHAKGSKKHPRRFQYSWFNIFPNCLEYSPTTHASYCFICFIFNDKPSVSHGYDAFTVKGFDNWKNVNDVKNCAFLKHIGCSQHINVVAFAENLMNQEAHIENITMKQNEEQILKNRLRLKASIDTVRWLTFQACALQGHDESPNSKNHGNFLQLLKLIASYNDEVANVILEKAPYNSKYTSREIQKEILSIIANKVRKHIRSEVGDSYFCVMVDESQDESKKEQMVDVEGIIHERFLDLVHVRDTLSLTLKTNMWRQLLHYQFDVSKICGQGYNGAICASSKRHDELQKAKENEIEQLLELGEIESGKGLNQVGTLRREILGKTDVLSQALQKKSQVILNAMELVSATKESLNEFRNKGWDSLLEQIFNIDMTKNPKLSGVSTIADLCKGLVETQKRETYYLLDRVLRLILTLSVSTATTERGFSAMKIFKNRLRNTMSDDFLANNLVVYIEREIAENIDSKSVIDDFKDLKGRRAEL</sequence>
<dbReference type="Proteomes" id="UP000235145">
    <property type="component" value="Unassembled WGS sequence"/>
</dbReference>
<feature type="domain" description="TTF-type" evidence="2">
    <location>
        <begin position="262"/>
        <end position="359"/>
    </location>
</feature>
<dbReference type="Pfam" id="PF14291">
    <property type="entry name" value="DUF4371"/>
    <property type="match status" value="1"/>
</dbReference>
<feature type="compositionally biased region" description="Basic and acidic residues" evidence="1">
    <location>
        <begin position="186"/>
        <end position="199"/>
    </location>
</feature>
<evidence type="ECO:0000256" key="1">
    <source>
        <dbReference type="SAM" id="MobiDB-lite"/>
    </source>
</evidence>
<comment type="caution">
    <text evidence="3">The sequence shown here is derived from an EMBL/GenBank/DDBJ whole genome shotgun (WGS) entry which is preliminary data.</text>
</comment>
<keyword evidence="4" id="KW-1185">Reference proteome</keyword>
<protein>
    <recommendedName>
        <fullName evidence="2">TTF-type domain-containing protein</fullName>
    </recommendedName>
</protein>
<dbReference type="InterPro" id="IPR006580">
    <property type="entry name" value="Znf_TTF"/>
</dbReference>
<evidence type="ECO:0000259" key="2">
    <source>
        <dbReference type="SMART" id="SM00597"/>
    </source>
</evidence>
<dbReference type="AlphaFoldDB" id="A0A9R1X1M4"/>
<evidence type="ECO:0000313" key="3">
    <source>
        <dbReference type="EMBL" id="KAJ0197245.1"/>
    </source>
</evidence>
<accession>A0A9R1X1M4</accession>
<dbReference type="GO" id="GO:0046983">
    <property type="term" value="F:protein dimerization activity"/>
    <property type="evidence" value="ECO:0007669"/>
    <property type="project" value="InterPro"/>
</dbReference>
<feature type="compositionally biased region" description="Polar residues" evidence="1">
    <location>
        <begin position="13"/>
        <end position="23"/>
    </location>
</feature>
<reference evidence="3 4" key="1">
    <citation type="journal article" date="2017" name="Nat. Commun.">
        <title>Genome assembly with in vitro proximity ligation data and whole-genome triplication in lettuce.</title>
        <authorList>
            <person name="Reyes-Chin-Wo S."/>
            <person name="Wang Z."/>
            <person name="Yang X."/>
            <person name="Kozik A."/>
            <person name="Arikit S."/>
            <person name="Song C."/>
            <person name="Xia L."/>
            <person name="Froenicke L."/>
            <person name="Lavelle D.O."/>
            <person name="Truco M.J."/>
            <person name="Xia R."/>
            <person name="Zhu S."/>
            <person name="Xu C."/>
            <person name="Xu H."/>
            <person name="Xu X."/>
            <person name="Cox K."/>
            <person name="Korf I."/>
            <person name="Meyers B.C."/>
            <person name="Michelmore R.W."/>
        </authorList>
    </citation>
    <scope>NUCLEOTIDE SEQUENCE [LARGE SCALE GENOMIC DNA]</scope>
    <source>
        <strain evidence="4">cv. Salinas</strain>
        <tissue evidence="3">Seedlings</tissue>
    </source>
</reference>
<evidence type="ECO:0000313" key="4">
    <source>
        <dbReference type="Proteomes" id="UP000235145"/>
    </source>
</evidence>
<feature type="region of interest" description="Disordered" evidence="1">
    <location>
        <begin position="169"/>
        <end position="208"/>
    </location>
</feature>
<dbReference type="InterPro" id="IPR008906">
    <property type="entry name" value="HATC_C_dom"/>
</dbReference>
<dbReference type="InterPro" id="IPR025398">
    <property type="entry name" value="DUF4371"/>
</dbReference>
<gene>
    <name evidence="3" type="ORF">LSAT_V11C700350310</name>
</gene>
<proteinExistence type="predicted"/>
<name>A0A9R1X1M4_LACSA</name>
<feature type="region of interest" description="Disordered" evidence="1">
    <location>
        <begin position="1"/>
        <end position="23"/>
    </location>
</feature>
<dbReference type="PANTHER" id="PTHR45749">
    <property type="match status" value="1"/>
</dbReference>
<dbReference type="SMART" id="SM00597">
    <property type="entry name" value="ZnF_TTF"/>
    <property type="match status" value="1"/>
</dbReference>
<dbReference type="PANTHER" id="PTHR45749:SF37">
    <property type="entry name" value="OS05G0311600 PROTEIN"/>
    <property type="match status" value="1"/>
</dbReference>
<dbReference type="EMBL" id="NBSK02000007">
    <property type="protein sequence ID" value="KAJ0197245.1"/>
    <property type="molecule type" value="Genomic_DNA"/>
</dbReference>
<organism evidence="3 4">
    <name type="scientific">Lactuca sativa</name>
    <name type="common">Garden lettuce</name>
    <dbReference type="NCBI Taxonomy" id="4236"/>
    <lineage>
        <taxon>Eukaryota</taxon>
        <taxon>Viridiplantae</taxon>
        <taxon>Streptophyta</taxon>
        <taxon>Embryophyta</taxon>
        <taxon>Tracheophyta</taxon>
        <taxon>Spermatophyta</taxon>
        <taxon>Magnoliopsida</taxon>
        <taxon>eudicotyledons</taxon>
        <taxon>Gunneridae</taxon>
        <taxon>Pentapetalae</taxon>
        <taxon>asterids</taxon>
        <taxon>campanulids</taxon>
        <taxon>Asterales</taxon>
        <taxon>Asteraceae</taxon>
        <taxon>Cichorioideae</taxon>
        <taxon>Cichorieae</taxon>
        <taxon>Lactucinae</taxon>
        <taxon>Lactuca</taxon>
    </lineage>
</organism>